<evidence type="ECO:0000313" key="2">
    <source>
        <dbReference type="EMBL" id="KKR49561.1"/>
    </source>
</evidence>
<dbReference type="EMBL" id="LBYI01000024">
    <property type="protein sequence ID" value="KKR49561.1"/>
    <property type="molecule type" value="Genomic_DNA"/>
</dbReference>
<name>A0A0G0RI68_9BACT</name>
<gene>
    <name evidence="2" type="ORF">UT84_C0024G0012</name>
</gene>
<proteinExistence type="predicted"/>
<dbReference type="Proteomes" id="UP000034531">
    <property type="component" value="Unassembled WGS sequence"/>
</dbReference>
<feature type="compositionally biased region" description="Basic and acidic residues" evidence="1">
    <location>
        <begin position="57"/>
        <end position="68"/>
    </location>
</feature>
<protein>
    <submittedName>
        <fullName evidence="2">Uncharacterized protein</fullName>
    </submittedName>
</protein>
<evidence type="ECO:0000313" key="3">
    <source>
        <dbReference type="Proteomes" id="UP000034531"/>
    </source>
</evidence>
<reference evidence="2 3" key="1">
    <citation type="journal article" date="2015" name="Nature">
        <title>rRNA introns, odd ribosomes, and small enigmatic genomes across a large radiation of phyla.</title>
        <authorList>
            <person name="Brown C.T."/>
            <person name="Hug L.A."/>
            <person name="Thomas B.C."/>
            <person name="Sharon I."/>
            <person name="Castelle C.J."/>
            <person name="Singh A."/>
            <person name="Wilkins M.J."/>
            <person name="Williams K.H."/>
            <person name="Banfield J.F."/>
        </authorList>
    </citation>
    <scope>NUCLEOTIDE SEQUENCE [LARGE SCALE GENOMIC DNA]</scope>
</reference>
<accession>A0A0G0RI68</accession>
<sequence>MGIREGAREAWRTIVKKPIMPGDGEHHAPLELVGPFTTRIPESPKPENDSSAPGADLPKDAGGDIGAK</sequence>
<dbReference type="AlphaFoldDB" id="A0A0G0RI68"/>
<evidence type="ECO:0000256" key="1">
    <source>
        <dbReference type="SAM" id="MobiDB-lite"/>
    </source>
</evidence>
<comment type="caution">
    <text evidence="2">The sequence shown here is derived from an EMBL/GenBank/DDBJ whole genome shotgun (WGS) entry which is preliminary data.</text>
</comment>
<organism evidence="2 3">
    <name type="scientific">Candidatus Curtissbacteria bacterium GW2011_GWA1_40_16</name>
    <dbReference type="NCBI Taxonomy" id="1618405"/>
    <lineage>
        <taxon>Bacteria</taxon>
        <taxon>Candidatus Curtissiibacteriota</taxon>
    </lineage>
</organism>
<feature type="region of interest" description="Disordered" evidence="1">
    <location>
        <begin position="36"/>
        <end position="68"/>
    </location>
</feature>